<evidence type="ECO:0000313" key="7">
    <source>
        <dbReference type="EMBL" id="JAD82634.1"/>
    </source>
</evidence>
<dbReference type="PANTHER" id="PTHR24057">
    <property type="entry name" value="GLYCOGEN SYNTHASE KINASE-3 ALPHA"/>
    <property type="match status" value="1"/>
</dbReference>
<reference evidence="7" key="2">
    <citation type="journal article" date="2015" name="Data Brief">
        <title>Shoot transcriptome of the giant reed, Arundo donax.</title>
        <authorList>
            <person name="Barrero R.A."/>
            <person name="Guerrero F.D."/>
            <person name="Moolhuijzen P."/>
            <person name="Goolsby J.A."/>
            <person name="Tidwell J."/>
            <person name="Bellgard S.E."/>
            <person name="Bellgard M.I."/>
        </authorList>
    </citation>
    <scope>NUCLEOTIDE SEQUENCE</scope>
    <source>
        <tissue evidence="7">Shoot tissue taken approximately 20 cm above the soil surface</tissue>
    </source>
</reference>
<keyword evidence="4 7" id="KW-0418">Kinase</keyword>
<keyword evidence="2" id="KW-0808">Transferase</keyword>
<dbReference type="EMBL" id="GBRH01215261">
    <property type="protein sequence ID" value="JAD82634.1"/>
    <property type="molecule type" value="Transcribed_RNA"/>
</dbReference>
<dbReference type="GO" id="GO:0005737">
    <property type="term" value="C:cytoplasm"/>
    <property type="evidence" value="ECO:0007669"/>
    <property type="project" value="TreeGrafter"/>
</dbReference>
<dbReference type="Gene3D" id="3.30.200.20">
    <property type="entry name" value="Phosphorylase Kinase, domain 1"/>
    <property type="match status" value="1"/>
</dbReference>
<evidence type="ECO:0000256" key="3">
    <source>
        <dbReference type="ARBA" id="ARBA00022741"/>
    </source>
</evidence>
<evidence type="ECO:0000256" key="4">
    <source>
        <dbReference type="ARBA" id="ARBA00022777"/>
    </source>
</evidence>
<keyword evidence="3" id="KW-0547">Nucleotide-binding</keyword>
<evidence type="ECO:0000256" key="6">
    <source>
        <dbReference type="SAM" id="MobiDB-lite"/>
    </source>
</evidence>
<sequence length="130" mass="13317">MEPPPGPGPEPMVLDAAPPADVAAESAAPAGGEKKKEEGVTEDQVTGHIISTTIGGKNSEPKRTISYMAERVVGTGSFGIVFQAKCLETGETGYKEGAAGSTLQESQAATYARDGSPQCHLSEALLLDDG</sequence>
<accession>A0A0A9D238</accession>
<dbReference type="AlphaFoldDB" id="A0A0A9D238"/>
<evidence type="ECO:0000256" key="5">
    <source>
        <dbReference type="ARBA" id="ARBA00022840"/>
    </source>
</evidence>
<proteinExistence type="predicted"/>
<dbReference type="GO" id="GO:0005634">
    <property type="term" value="C:nucleus"/>
    <property type="evidence" value="ECO:0007669"/>
    <property type="project" value="TreeGrafter"/>
</dbReference>
<keyword evidence="1" id="KW-0723">Serine/threonine-protein kinase</keyword>
<dbReference type="GO" id="GO:0030154">
    <property type="term" value="P:cell differentiation"/>
    <property type="evidence" value="ECO:0007669"/>
    <property type="project" value="TreeGrafter"/>
</dbReference>
<feature type="compositionally biased region" description="Low complexity" evidence="6">
    <location>
        <begin position="11"/>
        <end position="31"/>
    </location>
</feature>
<dbReference type="InterPro" id="IPR050591">
    <property type="entry name" value="GSK-3"/>
</dbReference>
<dbReference type="GO" id="GO:0009742">
    <property type="term" value="P:brassinosteroid mediated signaling pathway"/>
    <property type="evidence" value="ECO:0007669"/>
    <property type="project" value="TreeGrafter"/>
</dbReference>
<evidence type="ECO:0000256" key="1">
    <source>
        <dbReference type="ARBA" id="ARBA00022527"/>
    </source>
</evidence>
<evidence type="ECO:0000256" key="2">
    <source>
        <dbReference type="ARBA" id="ARBA00022679"/>
    </source>
</evidence>
<dbReference type="GO" id="GO:0004674">
    <property type="term" value="F:protein serine/threonine kinase activity"/>
    <property type="evidence" value="ECO:0007669"/>
    <property type="project" value="UniProtKB-KW"/>
</dbReference>
<dbReference type="PANTHER" id="PTHR24057:SF5">
    <property type="entry name" value="SHAGGY-RELATED PROTEIN KINASE IOTA-RELATED"/>
    <property type="match status" value="1"/>
</dbReference>
<name>A0A0A9D238_ARUDO</name>
<organism evidence="7">
    <name type="scientific">Arundo donax</name>
    <name type="common">Giant reed</name>
    <name type="synonym">Donax arundinaceus</name>
    <dbReference type="NCBI Taxonomy" id="35708"/>
    <lineage>
        <taxon>Eukaryota</taxon>
        <taxon>Viridiplantae</taxon>
        <taxon>Streptophyta</taxon>
        <taxon>Embryophyta</taxon>
        <taxon>Tracheophyta</taxon>
        <taxon>Spermatophyta</taxon>
        <taxon>Magnoliopsida</taxon>
        <taxon>Liliopsida</taxon>
        <taxon>Poales</taxon>
        <taxon>Poaceae</taxon>
        <taxon>PACMAD clade</taxon>
        <taxon>Arundinoideae</taxon>
        <taxon>Arundineae</taxon>
        <taxon>Arundo</taxon>
    </lineage>
</organism>
<feature type="compositionally biased region" description="Pro residues" evidence="6">
    <location>
        <begin position="1"/>
        <end position="10"/>
    </location>
</feature>
<keyword evidence="5" id="KW-0067">ATP-binding</keyword>
<reference evidence="7" key="1">
    <citation type="submission" date="2014-09" db="EMBL/GenBank/DDBJ databases">
        <authorList>
            <person name="Magalhaes I.L.F."/>
            <person name="Oliveira U."/>
            <person name="Santos F.R."/>
            <person name="Vidigal T.H.D.A."/>
            <person name="Brescovit A.D."/>
            <person name="Santos A.J."/>
        </authorList>
    </citation>
    <scope>NUCLEOTIDE SEQUENCE</scope>
    <source>
        <tissue evidence="7">Shoot tissue taken approximately 20 cm above the soil surface</tissue>
    </source>
</reference>
<protein>
    <submittedName>
        <fullName evidence="7">Shaggy-related protein kinase eta</fullName>
    </submittedName>
</protein>
<dbReference type="GO" id="GO:0005524">
    <property type="term" value="F:ATP binding"/>
    <property type="evidence" value="ECO:0007669"/>
    <property type="project" value="UniProtKB-KW"/>
</dbReference>
<feature type="region of interest" description="Disordered" evidence="6">
    <location>
        <begin position="1"/>
        <end position="45"/>
    </location>
</feature>